<name>A0AAV6V9S8_9ARAC</name>
<accession>A0AAV6V9S8</accession>
<dbReference type="EMBL" id="JAFNEN010000136">
    <property type="protein sequence ID" value="KAG8192680.1"/>
    <property type="molecule type" value="Genomic_DNA"/>
</dbReference>
<evidence type="ECO:0000313" key="2">
    <source>
        <dbReference type="Proteomes" id="UP000827092"/>
    </source>
</evidence>
<evidence type="ECO:0000313" key="1">
    <source>
        <dbReference type="EMBL" id="KAG8192680.1"/>
    </source>
</evidence>
<dbReference type="Proteomes" id="UP000827092">
    <property type="component" value="Unassembled WGS sequence"/>
</dbReference>
<reference evidence="1 2" key="1">
    <citation type="journal article" date="2022" name="Nat. Ecol. Evol.">
        <title>A masculinizing supergene underlies an exaggerated male reproductive morph in a spider.</title>
        <authorList>
            <person name="Hendrickx F."/>
            <person name="De Corte Z."/>
            <person name="Sonet G."/>
            <person name="Van Belleghem S.M."/>
            <person name="Kostlbacher S."/>
            <person name="Vangestel C."/>
        </authorList>
    </citation>
    <scope>NUCLEOTIDE SEQUENCE [LARGE SCALE GENOMIC DNA]</scope>
    <source>
        <strain evidence="1">W744_W776</strain>
    </source>
</reference>
<gene>
    <name evidence="1" type="ORF">JTE90_009708</name>
</gene>
<organism evidence="1 2">
    <name type="scientific">Oedothorax gibbosus</name>
    <dbReference type="NCBI Taxonomy" id="931172"/>
    <lineage>
        <taxon>Eukaryota</taxon>
        <taxon>Metazoa</taxon>
        <taxon>Ecdysozoa</taxon>
        <taxon>Arthropoda</taxon>
        <taxon>Chelicerata</taxon>
        <taxon>Arachnida</taxon>
        <taxon>Araneae</taxon>
        <taxon>Araneomorphae</taxon>
        <taxon>Entelegynae</taxon>
        <taxon>Araneoidea</taxon>
        <taxon>Linyphiidae</taxon>
        <taxon>Erigoninae</taxon>
        <taxon>Oedothorax</taxon>
    </lineage>
</organism>
<keyword evidence="2" id="KW-1185">Reference proteome</keyword>
<sequence>MLPLHPHVGDLILMILEERGGFIVPQLRMLFVSKGVCPHPHPKWEKKPSQARVLLTGVLRRFVPYIRVSWPLGEAPRTGKTTPHKNH</sequence>
<dbReference type="AlphaFoldDB" id="A0AAV6V9S8"/>
<protein>
    <submittedName>
        <fullName evidence="1">Uncharacterized protein</fullName>
    </submittedName>
</protein>
<comment type="caution">
    <text evidence="1">The sequence shown here is derived from an EMBL/GenBank/DDBJ whole genome shotgun (WGS) entry which is preliminary data.</text>
</comment>
<proteinExistence type="predicted"/>